<reference evidence="1" key="1">
    <citation type="submission" date="2016-08" db="EMBL/GenBank/DDBJ databases">
        <authorList>
            <person name="Ngugi D.K."/>
            <person name="Miyake S."/>
            <person name="Stingl U."/>
        </authorList>
    </citation>
    <scope>NUCLEOTIDE SEQUENCE</scope>
    <source>
        <strain evidence="1">SCG-B11WGA-EpuloA1</strain>
    </source>
</reference>
<keyword evidence="2" id="KW-1185">Reference proteome</keyword>
<proteinExistence type="predicted"/>
<dbReference type="Proteomes" id="UP000188605">
    <property type="component" value="Unassembled WGS sequence"/>
</dbReference>
<accession>A0ACC8XBL5</accession>
<evidence type="ECO:0000313" key="2">
    <source>
        <dbReference type="Proteomes" id="UP000188605"/>
    </source>
</evidence>
<sequence>MRRLIILCLACIQIFYSVPTFASGKTSYTYSMDENGQYVKTQDAYIPNKTITDLKLKNPEDLFVDDDNNLYIADTGNKRIVKYSIDTNQVLGEIKHDEFKTPKGIFVTDQGDIYVADAGAKAVFVFNDKFELTQHNTKPTTPIFEETNFEPSKIAVDSTGNMYIVGEGVYSGIIQISTNNEFLGYFTVNKTILTPMQAFQKLIFSKEQEEKMIDITPNTFSNVFLDNNQGIVYTTTMGKSSGTGVKKHSTNGNNMFSKKIIARDDTTDVYVDDRGIIYTASNDGYIFVYAKDGEFIYSFGAPAQKEDIAGVFTRLPAIAVDKNYEIWAVDGEKGYLQSFTPTEYASTIYLAMEKYEKGEYEDSREYWQEVLNLNQMSILAHNGVGKAQLRNQEYESAMHHFELSGDKDLYSEAFWEVRNDWLQDYLIIIVGIVLLFIILMKLRGRFYKSSSELTTRQLSALPLMICKNPFDAYYELRKFRQGTFFGASLIYLIGFIIYMTYRTNKGYIYQLTKIEDMDINSIVIGYFAILGLFILGNYLVTSINDGLGNLKQVYMIPAYGAFPAVMSMLIVIPLSYVLVQNEAFVLSMIMWIGVAWSLLNIFIGFQTVHDYTFKETVFSLVMTVVMMIIVAVMGIIVTIMWEELYQFILSIGKELFRDV</sequence>
<dbReference type="EMBL" id="LJDB01000061">
    <property type="protein sequence ID" value="ONI39711.1"/>
    <property type="molecule type" value="Genomic_DNA"/>
</dbReference>
<name>A0ACC8XBL5_9FIRM</name>
<organism evidence="1 2">
    <name type="scientific">Candidatus Epulonipiscium fishelsonii</name>
    <dbReference type="NCBI Taxonomy" id="77094"/>
    <lineage>
        <taxon>Bacteria</taxon>
        <taxon>Bacillati</taxon>
        <taxon>Bacillota</taxon>
        <taxon>Clostridia</taxon>
        <taxon>Lachnospirales</taxon>
        <taxon>Lachnospiraceae</taxon>
        <taxon>Candidatus Epulonipiscium</taxon>
    </lineage>
</organism>
<protein>
    <submittedName>
        <fullName evidence="1">Uncharacterized protein</fullName>
    </submittedName>
</protein>
<gene>
    <name evidence="1" type="ORF">AN396_07515</name>
</gene>
<evidence type="ECO:0000313" key="1">
    <source>
        <dbReference type="EMBL" id="ONI39711.1"/>
    </source>
</evidence>
<comment type="caution">
    <text evidence="1">The sequence shown here is derived from an EMBL/GenBank/DDBJ whole genome shotgun (WGS) entry which is preliminary data.</text>
</comment>